<dbReference type="WBParaSite" id="jg19082">
    <property type="protein sequence ID" value="jg19082"/>
    <property type="gene ID" value="jg19082"/>
</dbReference>
<proteinExistence type="predicted"/>
<protein>
    <submittedName>
        <fullName evidence="3">Uncharacterized protein</fullName>
    </submittedName>
</protein>
<keyword evidence="2" id="KW-1185">Reference proteome</keyword>
<accession>A0A915DGR5</accession>
<name>A0A915DGR5_9BILA</name>
<dbReference type="AlphaFoldDB" id="A0A915DGR5"/>
<evidence type="ECO:0000313" key="3">
    <source>
        <dbReference type="WBParaSite" id="jg19082"/>
    </source>
</evidence>
<feature type="compositionally biased region" description="Polar residues" evidence="1">
    <location>
        <begin position="66"/>
        <end position="84"/>
    </location>
</feature>
<dbReference type="Proteomes" id="UP000887574">
    <property type="component" value="Unplaced"/>
</dbReference>
<reference evidence="3" key="1">
    <citation type="submission" date="2022-11" db="UniProtKB">
        <authorList>
            <consortium name="WormBaseParasite"/>
        </authorList>
    </citation>
    <scope>IDENTIFICATION</scope>
</reference>
<feature type="region of interest" description="Disordered" evidence="1">
    <location>
        <begin position="64"/>
        <end position="131"/>
    </location>
</feature>
<evidence type="ECO:0000313" key="2">
    <source>
        <dbReference type="Proteomes" id="UP000887574"/>
    </source>
</evidence>
<sequence>MPIAMPLNSIKAEVKAEIIEEESPIKAIHHHNQIFKTLMSALGTSKPECSTIVEQPCNPAAPPIQSLMSSNYAPPSPLPQLSTSKKLRTPSALRNSGDRRTKIEDIDSHCRRTEGKDPKRIRTAPKFMGLY</sequence>
<feature type="compositionally biased region" description="Basic and acidic residues" evidence="1">
    <location>
        <begin position="96"/>
        <end position="120"/>
    </location>
</feature>
<organism evidence="2 3">
    <name type="scientific">Ditylenchus dipsaci</name>
    <dbReference type="NCBI Taxonomy" id="166011"/>
    <lineage>
        <taxon>Eukaryota</taxon>
        <taxon>Metazoa</taxon>
        <taxon>Ecdysozoa</taxon>
        <taxon>Nematoda</taxon>
        <taxon>Chromadorea</taxon>
        <taxon>Rhabditida</taxon>
        <taxon>Tylenchina</taxon>
        <taxon>Tylenchomorpha</taxon>
        <taxon>Sphaerularioidea</taxon>
        <taxon>Anguinidae</taxon>
        <taxon>Anguininae</taxon>
        <taxon>Ditylenchus</taxon>
    </lineage>
</organism>
<evidence type="ECO:0000256" key="1">
    <source>
        <dbReference type="SAM" id="MobiDB-lite"/>
    </source>
</evidence>